<dbReference type="Proteomes" id="UP000237271">
    <property type="component" value="Unassembled WGS sequence"/>
</dbReference>
<sequence length="169" mass="18709">MKGYPRKDCYGAEEKQTRAMSVQERSIGGLIYNEKLVSGSEVVKNLAAENPSHMNLRGGGVADRWALNVACPFPISDVGERYITAAVEYVTRYAAAAAVKQHTAPHVAEFLMREVVLKFGPFREILTNGAPELTGKVIDELITLLESKQINPVPYRPQTIGLVERLHRT</sequence>
<dbReference type="PROSITE" id="PS50994">
    <property type="entry name" value="INTEGRASE"/>
    <property type="match status" value="1"/>
</dbReference>
<evidence type="ECO:0000259" key="1">
    <source>
        <dbReference type="PROSITE" id="PS50994"/>
    </source>
</evidence>
<comment type="caution">
    <text evidence="2">The sequence shown here is derived from an EMBL/GenBank/DDBJ whole genome shotgun (WGS) entry which is preliminary data.</text>
</comment>
<keyword evidence="3" id="KW-1185">Reference proteome</keyword>
<dbReference type="GO" id="GO:0015074">
    <property type="term" value="P:DNA integration"/>
    <property type="evidence" value="ECO:0007669"/>
    <property type="project" value="InterPro"/>
</dbReference>
<dbReference type="GO" id="GO:0003676">
    <property type="term" value="F:nucleic acid binding"/>
    <property type="evidence" value="ECO:0007669"/>
    <property type="project" value="InterPro"/>
</dbReference>
<dbReference type="InterPro" id="IPR036397">
    <property type="entry name" value="RNaseH_sf"/>
</dbReference>
<dbReference type="SUPFAM" id="SSF53098">
    <property type="entry name" value="Ribonuclease H-like"/>
    <property type="match status" value="1"/>
</dbReference>
<reference evidence="2 3" key="1">
    <citation type="journal article" date="2017" name="Genome Biol. Evol.">
        <title>Phytophthora megakarya and P. palmivora, closely related causal agents of cacao black pod rot, underwent increases in genome sizes and gene numbers by different mechanisms.</title>
        <authorList>
            <person name="Ali S.S."/>
            <person name="Shao J."/>
            <person name="Lary D.J."/>
            <person name="Kronmiller B."/>
            <person name="Shen D."/>
            <person name="Strem M.D."/>
            <person name="Amoako-Attah I."/>
            <person name="Akrofi A.Y."/>
            <person name="Begoude B.A."/>
            <person name="Ten Hoopen G.M."/>
            <person name="Coulibaly K."/>
            <person name="Kebe B.I."/>
            <person name="Melnick R.L."/>
            <person name="Guiltinan M.J."/>
            <person name="Tyler B.M."/>
            <person name="Meinhardt L.W."/>
            <person name="Bailey B.A."/>
        </authorList>
    </citation>
    <scope>NUCLEOTIDE SEQUENCE [LARGE SCALE GENOMIC DNA]</scope>
    <source>
        <strain evidence="3">sbr112.9</strain>
    </source>
</reference>
<name>A0A2P4WZK8_9STRA</name>
<evidence type="ECO:0000313" key="2">
    <source>
        <dbReference type="EMBL" id="POM58729.1"/>
    </source>
</evidence>
<dbReference type="InterPro" id="IPR012337">
    <property type="entry name" value="RNaseH-like_sf"/>
</dbReference>
<feature type="domain" description="Integrase catalytic" evidence="1">
    <location>
        <begin position="47"/>
        <end position="169"/>
    </location>
</feature>
<protein>
    <recommendedName>
        <fullName evidence="1">Integrase catalytic domain-containing protein</fullName>
    </recommendedName>
</protein>
<dbReference type="AlphaFoldDB" id="A0A2P4WZK8"/>
<gene>
    <name evidence="2" type="ORF">PHPALM_36589</name>
</gene>
<organism evidence="2 3">
    <name type="scientific">Phytophthora palmivora</name>
    <dbReference type="NCBI Taxonomy" id="4796"/>
    <lineage>
        <taxon>Eukaryota</taxon>
        <taxon>Sar</taxon>
        <taxon>Stramenopiles</taxon>
        <taxon>Oomycota</taxon>
        <taxon>Peronosporomycetes</taxon>
        <taxon>Peronosporales</taxon>
        <taxon>Peronosporaceae</taxon>
        <taxon>Phytophthora</taxon>
    </lineage>
</organism>
<proteinExistence type="predicted"/>
<accession>A0A2P4WZK8</accession>
<dbReference type="InterPro" id="IPR001584">
    <property type="entry name" value="Integrase_cat-core"/>
</dbReference>
<evidence type="ECO:0000313" key="3">
    <source>
        <dbReference type="Proteomes" id="UP000237271"/>
    </source>
</evidence>
<dbReference type="Gene3D" id="3.30.420.10">
    <property type="entry name" value="Ribonuclease H-like superfamily/Ribonuclease H"/>
    <property type="match status" value="1"/>
</dbReference>
<dbReference type="OrthoDB" id="121806at2759"/>
<dbReference type="EMBL" id="NCKW01020168">
    <property type="protein sequence ID" value="POM58729.1"/>
    <property type="molecule type" value="Genomic_DNA"/>
</dbReference>